<protein>
    <submittedName>
        <fullName evidence="1">DUF2970 domain-containing protein</fullName>
    </submittedName>
</protein>
<evidence type="ECO:0000313" key="2">
    <source>
        <dbReference type="Proteomes" id="UP000397656"/>
    </source>
</evidence>
<dbReference type="Pfam" id="PF11174">
    <property type="entry name" value="DUF2970"/>
    <property type="match status" value="1"/>
</dbReference>
<dbReference type="Proteomes" id="UP000397656">
    <property type="component" value="Chromosome 1"/>
</dbReference>
<organism evidence="1 2">
    <name type="scientific">Cupriavidus basilensis</name>
    <dbReference type="NCBI Taxonomy" id="68895"/>
    <lineage>
        <taxon>Bacteria</taxon>
        <taxon>Pseudomonadati</taxon>
        <taxon>Pseudomonadota</taxon>
        <taxon>Betaproteobacteria</taxon>
        <taxon>Burkholderiales</taxon>
        <taxon>Burkholderiaceae</taxon>
        <taxon>Cupriavidus</taxon>
    </lineage>
</organism>
<name>A0A643FNL2_9BURK</name>
<sequence>MNPLRLVLTVLWGFFGLRKGQEHMRDLQAVRPVPLILTGVALAAGLVLLLVSLAHWAVTHA</sequence>
<accession>A0A643FNL2</accession>
<reference evidence="1 2" key="1">
    <citation type="submission" date="2020-10" db="EMBL/GenBank/DDBJ databases">
        <title>Complete genome sequence of Cupriavidus basilensis CCUG 49340T.</title>
        <authorList>
            <person name="Salva-Serra F."/>
            <person name="Donoso R.A."/>
            <person name="Cho K.H."/>
            <person name="Yoo J.A."/>
            <person name="Lee K."/>
            <person name="Yoon S.-H."/>
            <person name="Perez-Pantoja D."/>
            <person name="Moore E.R.B."/>
        </authorList>
    </citation>
    <scope>NUCLEOTIDE SEQUENCE [LARGE SCALE GENOMIC DNA]</scope>
    <source>
        <strain evidence="2">CCUG 49340</strain>
    </source>
</reference>
<dbReference type="InterPro" id="IPR021344">
    <property type="entry name" value="DUF2970"/>
</dbReference>
<proteinExistence type="predicted"/>
<evidence type="ECO:0000313" key="1">
    <source>
        <dbReference type="EMBL" id="QOT78141.1"/>
    </source>
</evidence>
<dbReference type="GeneID" id="98401057"/>
<dbReference type="EMBL" id="CP062803">
    <property type="protein sequence ID" value="QOT78141.1"/>
    <property type="molecule type" value="Genomic_DNA"/>
</dbReference>
<dbReference type="RefSeq" id="WP_150990214.1">
    <property type="nucleotide sequence ID" value="NZ_CP062803.1"/>
</dbReference>
<gene>
    <name evidence="1" type="ORF">F7R26_009095</name>
</gene>
<dbReference type="AlphaFoldDB" id="A0A643FNL2"/>